<dbReference type="Proteomes" id="UP000439022">
    <property type="component" value="Unassembled WGS sequence"/>
</dbReference>
<dbReference type="CDD" id="cd06849">
    <property type="entry name" value="lipoyl_domain"/>
    <property type="match status" value="1"/>
</dbReference>
<accession>A0A6A8GC95</accession>
<gene>
    <name evidence="9" type="ORF">GJR96_02010</name>
</gene>
<evidence type="ECO:0000259" key="8">
    <source>
        <dbReference type="PROSITE" id="PS51826"/>
    </source>
</evidence>
<evidence type="ECO:0000256" key="2">
    <source>
        <dbReference type="ARBA" id="ARBA00007317"/>
    </source>
</evidence>
<comment type="caution">
    <text evidence="9">The sequence shown here is derived from an EMBL/GenBank/DDBJ whole genome shotgun (WGS) entry which is preliminary data.</text>
</comment>
<feature type="region of interest" description="Disordered" evidence="6">
    <location>
        <begin position="92"/>
        <end position="202"/>
    </location>
</feature>
<dbReference type="EMBL" id="WKJO01000001">
    <property type="protein sequence ID" value="MRX20738.1"/>
    <property type="molecule type" value="Genomic_DNA"/>
</dbReference>
<dbReference type="RefSeq" id="WP_151161404.1">
    <property type="nucleotide sequence ID" value="NZ_WKJO01000001.1"/>
</dbReference>
<dbReference type="InterPro" id="IPR023213">
    <property type="entry name" value="CAT-like_dom_sf"/>
</dbReference>
<feature type="domain" description="Peripheral subunit-binding (PSBD)" evidence="8">
    <location>
        <begin position="206"/>
        <end position="243"/>
    </location>
</feature>
<dbReference type="InterPro" id="IPR001078">
    <property type="entry name" value="2-oxoacid_DH_actylTfrase"/>
</dbReference>
<dbReference type="Gene3D" id="3.30.559.10">
    <property type="entry name" value="Chloramphenicol acetyltransferase-like domain"/>
    <property type="match status" value="1"/>
</dbReference>
<keyword evidence="3" id="KW-0808">Transferase</keyword>
<dbReference type="InterPro" id="IPR003016">
    <property type="entry name" value="2-oxoA_DH_lipoyl-BS"/>
</dbReference>
<dbReference type="AlphaFoldDB" id="A0A6A8GC95"/>
<organism evidence="9 10">
    <name type="scientific">Haloferax litoreum</name>
    <dbReference type="NCBI Taxonomy" id="2666140"/>
    <lineage>
        <taxon>Archaea</taxon>
        <taxon>Methanobacteriati</taxon>
        <taxon>Methanobacteriota</taxon>
        <taxon>Stenosarchaea group</taxon>
        <taxon>Halobacteria</taxon>
        <taxon>Halobacteriales</taxon>
        <taxon>Haloferacaceae</taxon>
        <taxon>Haloferax</taxon>
    </lineage>
</organism>
<dbReference type="PANTHER" id="PTHR43178">
    <property type="entry name" value="DIHYDROLIPOAMIDE ACETYLTRANSFERASE COMPONENT OF PYRUVATE DEHYDROGENASE COMPLEX"/>
    <property type="match status" value="1"/>
</dbReference>
<evidence type="ECO:0000313" key="9">
    <source>
        <dbReference type="EMBL" id="MRX20738.1"/>
    </source>
</evidence>
<dbReference type="Gene3D" id="2.40.50.100">
    <property type="match status" value="1"/>
</dbReference>
<reference evidence="9 10" key="1">
    <citation type="submission" date="2019-11" db="EMBL/GenBank/DDBJ databases">
        <title>Whole genome sequence of Haloferax sp. MBLA0076.</title>
        <authorList>
            <person name="Seo M.-J."/>
            <person name="Cho E.-S."/>
        </authorList>
    </citation>
    <scope>NUCLEOTIDE SEQUENCE [LARGE SCALE GENOMIC DNA]</scope>
    <source>
        <strain evidence="9 10">MBLA0076</strain>
    </source>
</reference>
<comment type="cofactor">
    <cofactor evidence="1">
        <name>(R)-lipoate</name>
        <dbReference type="ChEBI" id="CHEBI:83088"/>
    </cofactor>
</comment>
<dbReference type="PROSITE" id="PS50968">
    <property type="entry name" value="BIOTINYL_LIPOYL"/>
    <property type="match status" value="1"/>
</dbReference>
<dbReference type="PANTHER" id="PTHR43178:SF5">
    <property type="entry name" value="LIPOAMIDE ACYLTRANSFERASE COMPONENT OF BRANCHED-CHAIN ALPHA-KETO ACID DEHYDROGENASE COMPLEX, MITOCHONDRIAL"/>
    <property type="match status" value="1"/>
</dbReference>
<name>A0A6A8GC95_9EURY</name>
<dbReference type="SUPFAM" id="SSF47005">
    <property type="entry name" value="Peripheral subunit-binding domain of 2-oxo acid dehydrogenase complex"/>
    <property type="match status" value="2"/>
</dbReference>
<feature type="domain" description="Lipoyl-binding" evidence="7">
    <location>
        <begin position="2"/>
        <end position="77"/>
    </location>
</feature>
<keyword evidence="5" id="KW-0012">Acyltransferase</keyword>
<keyword evidence="10" id="KW-1185">Reference proteome</keyword>
<dbReference type="GO" id="GO:0016407">
    <property type="term" value="F:acetyltransferase activity"/>
    <property type="evidence" value="ECO:0007669"/>
    <property type="project" value="TreeGrafter"/>
</dbReference>
<dbReference type="InterPro" id="IPR004167">
    <property type="entry name" value="PSBD"/>
</dbReference>
<evidence type="ECO:0000259" key="7">
    <source>
        <dbReference type="PROSITE" id="PS50968"/>
    </source>
</evidence>
<dbReference type="Pfam" id="PF00198">
    <property type="entry name" value="2-oxoacid_dh"/>
    <property type="match status" value="1"/>
</dbReference>
<dbReference type="InterPro" id="IPR011053">
    <property type="entry name" value="Single_hybrid_motif"/>
</dbReference>
<evidence type="ECO:0000256" key="4">
    <source>
        <dbReference type="ARBA" id="ARBA00022823"/>
    </source>
</evidence>
<sequence length="491" mass="51087">MAYIVKMPKLGLEMKSGELAAWLVEEGGAVTEGEPIAEIESEKTTAEITAKEDGVLRRVLLAEGDSTAPGGVVAIVAEADEDISSLEAEAGVGDADAGAEDAEAAEEEPETATAEASSASQSAVTQQKPAEQEQTKEASDVRASPRAKQLADELGVDLTTVEGTGFQGSITEEDVEGAAESAPSEGGAAAADAATSSEGAAGKRVFAPPSARRLARELGVEISQVEGTGQNGRITESDVRAAAESGGVSEGEAVAAEAEPVEMERPLSGMRRTIADRLGQSYRESVHVTVNRRADAEELLAAADAADDALGVDVSISDVLILAVSAALDEYPAFNATFEDDVHQLHESHHICIAVDIDEGLIAPVVRDVDSLSLAELAETRIEVTQRALSGDYTMDDLTGGTFTISNLGVLGVESFDPIINPPQVAILGVNTIRKEVVPTDDGDVAVRRVISFSLSFDHRIVDGADAARFLGSLVEHVEKPWPLVIAAGGR</sequence>
<dbReference type="Pfam" id="PF00364">
    <property type="entry name" value="Biotin_lipoyl"/>
    <property type="match status" value="1"/>
</dbReference>
<protein>
    <submittedName>
        <fullName evidence="9">2-oxo acid dehydrogenase subunit E2</fullName>
    </submittedName>
</protein>
<dbReference type="SUPFAM" id="SSF52777">
    <property type="entry name" value="CoA-dependent acyltransferases"/>
    <property type="match status" value="1"/>
</dbReference>
<evidence type="ECO:0000256" key="3">
    <source>
        <dbReference type="ARBA" id="ARBA00022679"/>
    </source>
</evidence>
<evidence type="ECO:0000256" key="5">
    <source>
        <dbReference type="ARBA" id="ARBA00023315"/>
    </source>
</evidence>
<feature type="compositionally biased region" description="Acidic residues" evidence="6">
    <location>
        <begin position="97"/>
        <end position="110"/>
    </location>
</feature>
<dbReference type="GO" id="GO:0005737">
    <property type="term" value="C:cytoplasm"/>
    <property type="evidence" value="ECO:0007669"/>
    <property type="project" value="TreeGrafter"/>
</dbReference>
<keyword evidence="4" id="KW-0450">Lipoyl</keyword>
<dbReference type="InterPro" id="IPR036625">
    <property type="entry name" value="E3-bd_dom_sf"/>
</dbReference>
<dbReference type="Pfam" id="PF02817">
    <property type="entry name" value="E3_binding"/>
    <property type="match status" value="2"/>
</dbReference>
<dbReference type="InterPro" id="IPR000089">
    <property type="entry name" value="Biotin_lipoyl"/>
</dbReference>
<evidence type="ECO:0000313" key="10">
    <source>
        <dbReference type="Proteomes" id="UP000439022"/>
    </source>
</evidence>
<feature type="domain" description="Peripheral subunit-binding (PSBD)" evidence="8">
    <location>
        <begin position="142"/>
        <end position="179"/>
    </location>
</feature>
<feature type="compositionally biased region" description="Basic and acidic residues" evidence="6">
    <location>
        <begin position="130"/>
        <end position="140"/>
    </location>
</feature>
<dbReference type="Gene3D" id="4.10.320.10">
    <property type="entry name" value="E3-binding domain"/>
    <property type="match status" value="2"/>
</dbReference>
<dbReference type="SUPFAM" id="SSF51230">
    <property type="entry name" value="Single hybrid motif"/>
    <property type="match status" value="1"/>
</dbReference>
<evidence type="ECO:0000256" key="6">
    <source>
        <dbReference type="SAM" id="MobiDB-lite"/>
    </source>
</evidence>
<evidence type="ECO:0000256" key="1">
    <source>
        <dbReference type="ARBA" id="ARBA00001938"/>
    </source>
</evidence>
<dbReference type="PROSITE" id="PS51826">
    <property type="entry name" value="PSBD"/>
    <property type="match status" value="2"/>
</dbReference>
<feature type="compositionally biased region" description="Low complexity" evidence="6">
    <location>
        <begin position="111"/>
        <end position="127"/>
    </location>
</feature>
<dbReference type="PROSITE" id="PS00189">
    <property type="entry name" value="LIPOYL"/>
    <property type="match status" value="1"/>
</dbReference>
<proteinExistence type="inferred from homology"/>
<dbReference type="GO" id="GO:0031405">
    <property type="term" value="F:lipoic acid binding"/>
    <property type="evidence" value="ECO:0007669"/>
    <property type="project" value="TreeGrafter"/>
</dbReference>
<comment type="similarity">
    <text evidence="2">Belongs to the 2-oxoacid dehydrogenase family.</text>
</comment>
<dbReference type="InterPro" id="IPR050743">
    <property type="entry name" value="2-oxoacid_DH_E2_comp"/>
</dbReference>
<feature type="compositionally biased region" description="Low complexity" evidence="6">
    <location>
        <begin position="178"/>
        <end position="202"/>
    </location>
</feature>